<name>A0A1H6EVN4_9ACTN</name>
<dbReference type="SMART" id="SM00342">
    <property type="entry name" value="HTH_ARAC"/>
    <property type="match status" value="1"/>
</dbReference>
<dbReference type="GO" id="GO:0043565">
    <property type="term" value="F:sequence-specific DNA binding"/>
    <property type="evidence" value="ECO:0007669"/>
    <property type="project" value="InterPro"/>
</dbReference>
<dbReference type="Pfam" id="PF12833">
    <property type="entry name" value="HTH_18"/>
    <property type="match status" value="1"/>
</dbReference>
<dbReference type="GO" id="GO:0003700">
    <property type="term" value="F:DNA-binding transcription factor activity"/>
    <property type="evidence" value="ECO:0007669"/>
    <property type="project" value="InterPro"/>
</dbReference>
<keyword evidence="1" id="KW-0805">Transcription regulation</keyword>
<proteinExistence type="predicted"/>
<dbReference type="InterPro" id="IPR011051">
    <property type="entry name" value="RmlC_Cupin_sf"/>
</dbReference>
<dbReference type="InterPro" id="IPR018062">
    <property type="entry name" value="HTH_AraC-typ_CS"/>
</dbReference>
<keyword evidence="6" id="KW-1185">Reference proteome</keyword>
<dbReference type="SUPFAM" id="SSF46689">
    <property type="entry name" value="Homeodomain-like"/>
    <property type="match status" value="1"/>
</dbReference>
<dbReference type="InterPro" id="IPR018060">
    <property type="entry name" value="HTH_AraC"/>
</dbReference>
<reference evidence="5 6" key="1">
    <citation type="submission" date="2016-10" db="EMBL/GenBank/DDBJ databases">
        <authorList>
            <person name="de Groot N.N."/>
        </authorList>
    </citation>
    <scope>NUCLEOTIDE SEQUENCE [LARGE SCALE GENOMIC DNA]</scope>
    <source>
        <strain evidence="5 6">CGMCC 4.7037</strain>
    </source>
</reference>
<accession>A0A1H6EVN4</accession>
<evidence type="ECO:0000313" key="6">
    <source>
        <dbReference type="Proteomes" id="UP000236732"/>
    </source>
</evidence>
<dbReference type="PANTHER" id="PTHR46796">
    <property type="entry name" value="HTH-TYPE TRANSCRIPTIONAL ACTIVATOR RHAS-RELATED"/>
    <property type="match status" value="1"/>
</dbReference>
<protein>
    <submittedName>
        <fullName evidence="5">AraC-type DNA-binding protein</fullName>
    </submittedName>
</protein>
<dbReference type="InterPro" id="IPR050204">
    <property type="entry name" value="AraC_XylS_family_regulators"/>
</dbReference>
<dbReference type="InterPro" id="IPR014710">
    <property type="entry name" value="RmlC-like_jellyroll"/>
</dbReference>
<dbReference type="RefSeq" id="WP_103962268.1">
    <property type="nucleotide sequence ID" value="NZ_FNVT01000019.1"/>
</dbReference>
<feature type="domain" description="HTH araC/xylS-type" evidence="4">
    <location>
        <begin position="190"/>
        <end position="272"/>
    </location>
</feature>
<dbReference type="Pfam" id="PF02311">
    <property type="entry name" value="AraC_binding"/>
    <property type="match status" value="1"/>
</dbReference>
<dbReference type="InterPro" id="IPR020449">
    <property type="entry name" value="Tscrpt_reg_AraC-type_HTH"/>
</dbReference>
<dbReference type="AlphaFoldDB" id="A0A1H6EVN4"/>
<evidence type="ECO:0000256" key="2">
    <source>
        <dbReference type="ARBA" id="ARBA00023125"/>
    </source>
</evidence>
<dbReference type="OrthoDB" id="9799345at2"/>
<dbReference type="PROSITE" id="PS01124">
    <property type="entry name" value="HTH_ARAC_FAMILY_2"/>
    <property type="match status" value="1"/>
</dbReference>
<dbReference type="Gene3D" id="2.60.120.10">
    <property type="entry name" value="Jelly Rolls"/>
    <property type="match status" value="1"/>
</dbReference>
<dbReference type="PROSITE" id="PS00041">
    <property type="entry name" value="HTH_ARAC_FAMILY_1"/>
    <property type="match status" value="1"/>
</dbReference>
<dbReference type="Gene3D" id="1.10.10.60">
    <property type="entry name" value="Homeodomain-like"/>
    <property type="match status" value="1"/>
</dbReference>
<dbReference type="PANTHER" id="PTHR46796:SF6">
    <property type="entry name" value="ARAC SUBFAMILY"/>
    <property type="match status" value="1"/>
</dbReference>
<evidence type="ECO:0000259" key="4">
    <source>
        <dbReference type="PROSITE" id="PS01124"/>
    </source>
</evidence>
<dbReference type="EMBL" id="FNVT01000019">
    <property type="protein sequence ID" value="SEH01151.1"/>
    <property type="molecule type" value="Genomic_DNA"/>
</dbReference>
<dbReference type="InterPro" id="IPR003313">
    <property type="entry name" value="AraC-bd"/>
</dbReference>
<dbReference type="Proteomes" id="UP000236732">
    <property type="component" value="Unassembled WGS sequence"/>
</dbReference>
<dbReference type="PRINTS" id="PR00032">
    <property type="entry name" value="HTHARAC"/>
</dbReference>
<evidence type="ECO:0000313" key="5">
    <source>
        <dbReference type="EMBL" id="SEH01151.1"/>
    </source>
</evidence>
<evidence type="ECO:0000256" key="1">
    <source>
        <dbReference type="ARBA" id="ARBA00023015"/>
    </source>
</evidence>
<keyword evidence="2 5" id="KW-0238">DNA-binding</keyword>
<evidence type="ECO:0000256" key="3">
    <source>
        <dbReference type="ARBA" id="ARBA00023163"/>
    </source>
</evidence>
<dbReference type="SUPFAM" id="SSF51182">
    <property type="entry name" value="RmlC-like cupins"/>
    <property type="match status" value="1"/>
</dbReference>
<organism evidence="5 6">
    <name type="scientific">Nonomuraea solani</name>
    <dbReference type="NCBI Taxonomy" id="1144553"/>
    <lineage>
        <taxon>Bacteria</taxon>
        <taxon>Bacillati</taxon>
        <taxon>Actinomycetota</taxon>
        <taxon>Actinomycetes</taxon>
        <taxon>Streptosporangiales</taxon>
        <taxon>Streptosporangiaceae</taxon>
        <taxon>Nonomuraea</taxon>
    </lineage>
</organism>
<sequence>MSTILRWVEFAAGLPYHAALVPVTGGRRDRPEPHTHADFHELVLVTAGTGTQRVGEAEIPLRAGDLFLVRPSDHHEFAATEGMRFVNIAFPSERWHAFADLAGLAGTADWDRRELPLIARTDLDGPVAAEFARVLAAYTGTPRVLDLVRLWTAVVPVLERADGTAVDGRPGWLVSACVAMSREENLREGLPRLLALAAVSSGHLARSMRRHYGRTPVAFVAGRRLEHAALLLTTTTAGIGEIAQRCGFSGQSYFGRLFQRRYGMAPRDYREATRRAVVPAAMDTQDIK</sequence>
<gene>
    <name evidence="5" type="ORF">SAMN05444920_11981</name>
</gene>
<dbReference type="InterPro" id="IPR009057">
    <property type="entry name" value="Homeodomain-like_sf"/>
</dbReference>
<keyword evidence="3" id="KW-0804">Transcription</keyword>